<evidence type="ECO:0000256" key="4">
    <source>
        <dbReference type="PROSITE-ProRule" id="PRU00134"/>
    </source>
</evidence>
<dbReference type="Proteomes" id="UP000007431">
    <property type="component" value="Unassembled WGS sequence"/>
</dbReference>
<dbReference type="EMBL" id="GL377316">
    <property type="protein sequence ID" value="EFI91584.1"/>
    <property type="molecule type" value="Genomic_DNA"/>
</dbReference>
<evidence type="ECO:0000256" key="3">
    <source>
        <dbReference type="ARBA" id="ARBA00022833"/>
    </source>
</evidence>
<dbReference type="InParanoid" id="D8QKE2"/>
<dbReference type="Gene3D" id="6.10.140.2220">
    <property type="match status" value="1"/>
</dbReference>
<dbReference type="AlphaFoldDB" id="D8QKE2"/>
<dbReference type="PROSITE" id="PS50865">
    <property type="entry name" value="ZF_MYND_2"/>
    <property type="match status" value="1"/>
</dbReference>
<evidence type="ECO:0000256" key="1">
    <source>
        <dbReference type="ARBA" id="ARBA00022723"/>
    </source>
</evidence>
<proteinExistence type="predicted"/>
<dbReference type="SUPFAM" id="SSF144232">
    <property type="entry name" value="HIT/MYND zinc finger-like"/>
    <property type="match status" value="1"/>
</dbReference>
<dbReference type="InterPro" id="IPR002893">
    <property type="entry name" value="Znf_MYND"/>
</dbReference>
<keyword evidence="1" id="KW-0479">Metal-binding</keyword>
<feature type="domain" description="MYND-type" evidence="6">
    <location>
        <begin position="444"/>
        <end position="488"/>
    </location>
</feature>
<name>D8QKE2_SCHCM</name>
<keyword evidence="3" id="KW-0862">Zinc</keyword>
<reference evidence="7 8" key="1">
    <citation type="journal article" date="2010" name="Nat. Biotechnol.">
        <title>Genome sequence of the model mushroom Schizophyllum commune.</title>
        <authorList>
            <person name="Ohm R.A."/>
            <person name="de Jong J.F."/>
            <person name="Lugones L.G."/>
            <person name="Aerts A."/>
            <person name="Kothe E."/>
            <person name="Stajich J.E."/>
            <person name="de Vries R.P."/>
            <person name="Record E."/>
            <person name="Levasseur A."/>
            <person name="Baker S.E."/>
            <person name="Bartholomew K.A."/>
            <person name="Coutinho P.M."/>
            <person name="Erdmann S."/>
            <person name="Fowler T.J."/>
            <person name="Gathman A.C."/>
            <person name="Lombard V."/>
            <person name="Henrissat B."/>
            <person name="Knabe N."/>
            <person name="Kuees U."/>
            <person name="Lilly W.W."/>
            <person name="Lindquist E."/>
            <person name="Lucas S."/>
            <person name="Magnuson J.K."/>
            <person name="Piumi F."/>
            <person name="Raudaskoski M."/>
            <person name="Salamov A."/>
            <person name="Schmutz J."/>
            <person name="Schwarze F.W.M.R."/>
            <person name="vanKuyk P.A."/>
            <person name="Horton J.S."/>
            <person name="Grigoriev I.V."/>
            <person name="Woesten H.A.B."/>
        </authorList>
    </citation>
    <scope>NUCLEOTIDE SEQUENCE [LARGE SCALE GENOMIC DNA]</scope>
    <source>
        <strain evidence="8">H4-8 / FGSC 9210</strain>
    </source>
</reference>
<gene>
    <name evidence="7" type="ORF">SCHCODRAFT_238489</name>
</gene>
<evidence type="ECO:0000256" key="5">
    <source>
        <dbReference type="SAM" id="MobiDB-lite"/>
    </source>
</evidence>
<dbReference type="PROSITE" id="PS01360">
    <property type="entry name" value="ZF_MYND_1"/>
    <property type="match status" value="1"/>
</dbReference>
<sequence>MPGPQPPPTFGGDDKGPVMRDPSSTTALYDDLLADWSVHGMRQGTFPRFLQRPIPQEVFARLNPSRIPKHPLDKAKAVAIQDAVEALSAYIWYFRATEAHSGAGVSILLDHLPDVWKWVKFLLRTSGNLHHTRDERRDVRYENKVYLDSDGNVHMGMATCNTLLGEIFVHILQTDAGPAACFARADFIDIVCTILTTPFRTYAPGNWPNFPDDLAKSLLSLLQSAKYGSRVLAKVMSFDEQNDCCLARSLVDRLAWFFEDRLSESERHIRTYISLAAMLLQASPECMSNFRRRGGIALIVYFLVQVRPAPKLMQPAANLHGAPKFGMSVLLDLAASMDTVSPIVEAFDAGVLRILVQLCLFEDDTTELEFRQLSTRYIQTALGPALLWPDVLRACRKAIKVGHFIVDIDDRRMVDRVPELRAFFERYRVCLKALTDLRAETKALQHCHRAECPGSTEPIRHICACGAVYYCSRICQKADWRARHRITCTRGIEASAPPSGPWRSLLHGGPAEPPEMDPAPISMSYLERMFIKRCVMHPNNLPALPQLDGGMGGERLYIVDWTGREMMPSVIDVLESESSTEGVRTTARVYARIRKGSAVGTIHVGTLDDRSSLDARLGDITL</sequence>
<accession>D8QKE2</accession>
<organism evidence="8">
    <name type="scientific">Schizophyllum commune (strain H4-8 / FGSC 9210)</name>
    <name type="common">Split gill fungus</name>
    <dbReference type="NCBI Taxonomy" id="578458"/>
    <lineage>
        <taxon>Eukaryota</taxon>
        <taxon>Fungi</taxon>
        <taxon>Dikarya</taxon>
        <taxon>Basidiomycota</taxon>
        <taxon>Agaricomycotina</taxon>
        <taxon>Agaricomycetes</taxon>
        <taxon>Agaricomycetidae</taxon>
        <taxon>Agaricales</taxon>
        <taxon>Schizophyllaceae</taxon>
        <taxon>Schizophyllum</taxon>
    </lineage>
</organism>
<evidence type="ECO:0000259" key="6">
    <source>
        <dbReference type="PROSITE" id="PS50865"/>
    </source>
</evidence>
<feature type="region of interest" description="Disordered" evidence="5">
    <location>
        <begin position="496"/>
        <end position="518"/>
    </location>
</feature>
<evidence type="ECO:0000313" key="8">
    <source>
        <dbReference type="Proteomes" id="UP000007431"/>
    </source>
</evidence>
<keyword evidence="2 4" id="KW-0863">Zinc-finger</keyword>
<keyword evidence="8" id="KW-1185">Reference proteome</keyword>
<dbReference type="VEuPathDB" id="FungiDB:SCHCODRAFT_02558091"/>
<evidence type="ECO:0000313" key="7">
    <source>
        <dbReference type="EMBL" id="EFI91584.1"/>
    </source>
</evidence>
<dbReference type="HOGENOM" id="CLU_417462_0_0_1"/>
<feature type="region of interest" description="Disordered" evidence="5">
    <location>
        <begin position="1"/>
        <end position="21"/>
    </location>
</feature>
<dbReference type="Pfam" id="PF01753">
    <property type="entry name" value="zf-MYND"/>
    <property type="match status" value="1"/>
</dbReference>
<protein>
    <recommendedName>
        <fullName evidence="6">MYND-type domain-containing protein</fullName>
    </recommendedName>
</protein>
<evidence type="ECO:0000256" key="2">
    <source>
        <dbReference type="ARBA" id="ARBA00022771"/>
    </source>
</evidence>
<dbReference type="GO" id="GO:0008270">
    <property type="term" value="F:zinc ion binding"/>
    <property type="evidence" value="ECO:0007669"/>
    <property type="project" value="UniProtKB-KW"/>
</dbReference>